<dbReference type="EMBL" id="OKRB01000013">
    <property type="protein sequence ID" value="SPE17808.1"/>
    <property type="molecule type" value="Genomic_DNA"/>
</dbReference>
<accession>A0A2N9L3F3</accession>
<sequence>MNEAAVELITRGFLPAGTEFARCSRRFDTALGMEEIVQACRNAWTVCGLQPLLGRRLSITPSIVGYSLLYPYTDNYLDRKDEAGPSKREFCRRFRGRLRGESIAPQNDREAAIWALVDMIEGEYPRARYPQVFDCLLAIHQAQEESMAQMGAGSTQNDLDVLRISCAKGGSSVLADACLARGWLIEGESRVAFDWGTLLQLGDDLQDIREDLRCGSSTLFTLAISQARPLDALVDQLLNFSEHVGSELDGFPAGTATLKDLLRMSWRSIILAAVANVPEYFTRAFLRELEGSSPFRFGFLQERHEHLAGHRGLYARTFSAFVDDLQNGDSLADRAQATPCLAH</sequence>
<protein>
    <submittedName>
        <fullName evidence="1">Uncharacterized protein</fullName>
    </submittedName>
</protein>
<proteinExistence type="predicted"/>
<name>A0A2N9L3F3_9BACT</name>
<organism evidence="1 2">
    <name type="scientific">Candidatus Sulfuritelmatomonas gaucii</name>
    <dbReference type="NCBI Taxonomy" id="2043161"/>
    <lineage>
        <taxon>Bacteria</taxon>
        <taxon>Pseudomonadati</taxon>
        <taxon>Acidobacteriota</taxon>
        <taxon>Terriglobia</taxon>
        <taxon>Terriglobales</taxon>
        <taxon>Acidobacteriaceae</taxon>
        <taxon>Candidatus Sulfuritelmatomonas</taxon>
    </lineage>
</organism>
<dbReference type="AlphaFoldDB" id="A0A2N9L3F3"/>
<dbReference type="Proteomes" id="UP000239735">
    <property type="component" value="Unassembled WGS sequence"/>
</dbReference>
<dbReference type="OrthoDB" id="146245at2"/>
<evidence type="ECO:0000313" key="1">
    <source>
        <dbReference type="EMBL" id="SPE17808.1"/>
    </source>
</evidence>
<evidence type="ECO:0000313" key="2">
    <source>
        <dbReference type="Proteomes" id="UP000239735"/>
    </source>
</evidence>
<gene>
    <name evidence="1" type="ORF">SBA5_110168</name>
</gene>
<reference evidence="2" key="1">
    <citation type="submission" date="2018-02" db="EMBL/GenBank/DDBJ databases">
        <authorList>
            <person name="Hausmann B."/>
        </authorList>
    </citation>
    <scope>NUCLEOTIDE SEQUENCE [LARGE SCALE GENOMIC DNA]</scope>
    <source>
        <strain evidence="2">Peat soil MAG SbA5</strain>
    </source>
</reference>